<reference evidence="12" key="1">
    <citation type="submission" date="2021-01" db="EMBL/GenBank/DDBJ databases">
        <title>Whole genome shotgun sequence of Planobispora takensis NBRC 109077.</title>
        <authorList>
            <person name="Komaki H."/>
            <person name="Tamura T."/>
        </authorList>
    </citation>
    <scope>NUCLEOTIDE SEQUENCE</scope>
    <source>
        <strain evidence="12">NBRC 109077</strain>
    </source>
</reference>
<dbReference type="CDD" id="cd16917">
    <property type="entry name" value="HATPase_UhpB-NarQ-NarX-like"/>
    <property type="match status" value="1"/>
</dbReference>
<feature type="transmembrane region" description="Helical" evidence="9">
    <location>
        <begin position="155"/>
        <end position="175"/>
    </location>
</feature>
<evidence type="ECO:0000259" key="10">
    <source>
        <dbReference type="Pfam" id="PF07730"/>
    </source>
</evidence>
<dbReference type="Gene3D" id="1.20.5.1930">
    <property type="match status" value="1"/>
</dbReference>
<keyword evidence="3" id="KW-0597">Phosphoprotein</keyword>
<dbReference type="GO" id="GO:0046983">
    <property type="term" value="F:protein dimerization activity"/>
    <property type="evidence" value="ECO:0007669"/>
    <property type="project" value="InterPro"/>
</dbReference>
<dbReference type="EMBL" id="BOOK01000051">
    <property type="protein sequence ID" value="GII04572.1"/>
    <property type="molecule type" value="Genomic_DNA"/>
</dbReference>
<dbReference type="Proteomes" id="UP000634476">
    <property type="component" value="Unassembled WGS sequence"/>
</dbReference>
<evidence type="ECO:0000313" key="13">
    <source>
        <dbReference type="Proteomes" id="UP000634476"/>
    </source>
</evidence>
<feature type="transmembrane region" description="Helical" evidence="9">
    <location>
        <begin position="29"/>
        <end position="46"/>
    </location>
</feature>
<dbReference type="GO" id="GO:0016020">
    <property type="term" value="C:membrane"/>
    <property type="evidence" value="ECO:0007669"/>
    <property type="project" value="InterPro"/>
</dbReference>
<dbReference type="AlphaFoldDB" id="A0A8J3T3H3"/>
<evidence type="ECO:0000259" key="11">
    <source>
        <dbReference type="Pfam" id="PF13796"/>
    </source>
</evidence>
<feature type="domain" description="Signal transduction histidine kinase subgroup 3 dimerisation and phosphoacceptor" evidence="10">
    <location>
        <begin position="216"/>
        <end position="282"/>
    </location>
</feature>
<keyword evidence="9" id="KW-0472">Membrane</keyword>
<accession>A0A8J3T3H3</accession>
<dbReference type="Pfam" id="PF13796">
    <property type="entry name" value="Sensor"/>
    <property type="match status" value="1"/>
</dbReference>
<comment type="caution">
    <text evidence="12">The sequence shown here is derived from an EMBL/GenBank/DDBJ whole genome shotgun (WGS) entry which is preliminary data.</text>
</comment>
<name>A0A8J3T3H3_9ACTN</name>
<dbReference type="Pfam" id="PF07730">
    <property type="entry name" value="HisKA_3"/>
    <property type="match status" value="1"/>
</dbReference>
<feature type="transmembrane region" description="Helical" evidence="9">
    <location>
        <begin position="117"/>
        <end position="143"/>
    </location>
</feature>
<keyword evidence="9" id="KW-0812">Transmembrane</keyword>
<keyword evidence="5" id="KW-0547">Nucleotide-binding</keyword>
<dbReference type="GO" id="GO:0000155">
    <property type="term" value="F:phosphorelay sensor kinase activity"/>
    <property type="evidence" value="ECO:0007669"/>
    <property type="project" value="InterPro"/>
</dbReference>
<keyword evidence="4" id="KW-0808">Transferase</keyword>
<organism evidence="12 13">
    <name type="scientific">Planobispora takensis</name>
    <dbReference type="NCBI Taxonomy" id="1367882"/>
    <lineage>
        <taxon>Bacteria</taxon>
        <taxon>Bacillati</taxon>
        <taxon>Actinomycetota</taxon>
        <taxon>Actinomycetes</taxon>
        <taxon>Streptosporangiales</taxon>
        <taxon>Streptosporangiaceae</taxon>
        <taxon>Planobispora</taxon>
    </lineage>
</organism>
<dbReference type="EC" id="2.7.13.3" evidence="2"/>
<proteinExistence type="predicted"/>
<evidence type="ECO:0000256" key="7">
    <source>
        <dbReference type="ARBA" id="ARBA00022840"/>
    </source>
</evidence>
<evidence type="ECO:0000256" key="6">
    <source>
        <dbReference type="ARBA" id="ARBA00022777"/>
    </source>
</evidence>
<evidence type="ECO:0000313" key="12">
    <source>
        <dbReference type="EMBL" id="GII04572.1"/>
    </source>
</evidence>
<keyword evidence="6 12" id="KW-0418">Kinase</keyword>
<sequence length="404" mass="43216">MAGGARTALEAITGRPLSFLRSSWPWRSLAYLLSGALFGLFALVLIDVMVIFSVPAAVALGVLIVMCGGLVIGRFERWRLRLVDAAPVPDPHGRPREPGARAWFLARFAEQTTWREFGYALAALLALWWIDLGVLALSCWLPLTLISGPFQPSLSLPLGLLATVAGFVILPVTAYPITAWAGARAAVARAILSPRDAELIEVVRSRARLVDAFELERRRIERDLHDGAQQRLVALTLTLGMARLDLEPGSPAAGRVAEAHEQALLALAELRELIRGVHPKVLTDRGLPDAAVDVAGRSPVPVEVDIELSGRLPAPVEAAAYFVISEALANVARHSRAGHCRIRGRLVGERFLMEIRDDGRGGADPAGGTGLAGLADRVAVVDGRMTLSSPEGGPTVVRVEIPCG</sequence>
<protein>
    <recommendedName>
        <fullName evidence="2">histidine kinase</fullName>
        <ecNumber evidence="2">2.7.13.3</ecNumber>
    </recommendedName>
</protein>
<evidence type="ECO:0000256" key="2">
    <source>
        <dbReference type="ARBA" id="ARBA00012438"/>
    </source>
</evidence>
<dbReference type="SUPFAM" id="SSF55874">
    <property type="entry name" value="ATPase domain of HSP90 chaperone/DNA topoisomerase II/histidine kinase"/>
    <property type="match status" value="1"/>
</dbReference>
<comment type="catalytic activity">
    <reaction evidence="1">
        <text>ATP + protein L-histidine = ADP + protein N-phospho-L-histidine.</text>
        <dbReference type="EC" id="2.7.13.3"/>
    </reaction>
</comment>
<dbReference type="InterPro" id="IPR011712">
    <property type="entry name" value="Sig_transdc_His_kin_sub3_dim/P"/>
</dbReference>
<evidence type="ECO:0000256" key="9">
    <source>
        <dbReference type="SAM" id="Phobius"/>
    </source>
</evidence>
<evidence type="ECO:0000256" key="4">
    <source>
        <dbReference type="ARBA" id="ARBA00022679"/>
    </source>
</evidence>
<dbReference type="PANTHER" id="PTHR24421:SF10">
    <property type="entry name" value="NITRATE_NITRITE SENSOR PROTEIN NARQ"/>
    <property type="match status" value="1"/>
</dbReference>
<keyword evidence="8" id="KW-0902">Two-component regulatory system</keyword>
<evidence type="ECO:0000256" key="1">
    <source>
        <dbReference type="ARBA" id="ARBA00000085"/>
    </source>
</evidence>
<dbReference type="InterPro" id="IPR025828">
    <property type="entry name" value="Put_sensor_dom"/>
</dbReference>
<evidence type="ECO:0000256" key="8">
    <source>
        <dbReference type="ARBA" id="ARBA00023012"/>
    </source>
</evidence>
<evidence type="ECO:0000256" key="5">
    <source>
        <dbReference type="ARBA" id="ARBA00022741"/>
    </source>
</evidence>
<feature type="domain" description="Putative sensor" evidence="11">
    <location>
        <begin position="31"/>
        <end position="192"/>
    </location>
</feature>
<evidence type="ECO:0000256" key="3">
    <source>
        <dbReference type="ARBA" id="ARBA00022553"/>
    </source>
</evidence>
<dbReference type="InterPro" id="IPR036890">
    <property type="entry name" value="HATPase_C_sf"/>
</dbReference>
<keyword evidence="9" id="KW-1133">Transmembrane helix</keyword>
<gene>
    <name evidence="12" type="ORF">Pta02_65800</name>
</gene>
<keyword evidence="13" id="KW-1185">Reference proteome</keyword>
<feature type="transmembrane region" description="Helical" evidence="9">
    <location>
        <begin position="52"/>
        <end position="72"/>
    </location>
</feature>
<keyword evidence="7" id="KW-0067">ATP-binding</keyword>
<dbReference type="InterPro" id="IPR050482">
    <property type="entry name" value="Sensor_HK_TwoCompSys"/>
</dbReference>
<dbReference type="GO" id="GO:0005524">
    <property type="term" value="F:ATP binding"/>
    <property type="evidence" value="ECO:0007669"/>
    <property type="project" value="UniProtKB-KW"/>
</dbReference>
<dbReference type="PANTHER" id="PTHR24421">
    <property type="entry name" value="NITRATE/NITRITE SENSOR PROTEIN NARX-RELATED"/>
    <property type="match status" value="1"/>
</dbReference>
<dbReference type="Gene3D" id="3.30.565.10">
    <property type="entry name" value="Histidine kinase-like ATPase, C-terminal domain"/>
    <property type="match status" value="1"/>
</dbReference>